<feature type="compositionally biased region" description="Acidic residues" evidence="1">
    <location>
        <begin position="297"/>
        <end position="333"/>
    </location>
</feature>
<protein>
    <submittedName>
        <fullName evidence="2">Uncharacterized protein</fullName>
    </submittedName>
</protein>
<comment type="caution">
    <text evidence="2">The sequence shown here is derived from an EMBL/GenBank/DDBJ whole genome shotgun (WGS) entry which is preliminary data.</text>
</comment>
<feature type="region of interest" description="Disordered" evidence="1">
    <location>
        <begin position="177"/>
        <end position="197"/>
    </location>
</feature>
<feature type="region of interest" description="Disordered" evidence="1">
    <location>
        <begin position="552"/>
        <end position="625"/>
    </location>
</feature>
<feature type="compositionally biased region" description="Low complexity" evidence="1">
    <location>
        <begin position="87"/>
        <end position="99"/>
    </location>
</feature>
<evidence type="ECO:0000313" key="2">
    <source>
        <dbReference type="EMBL" id="OQO10062.1"/>
    </source>
</evidence>
<gene>
    <name evidence="2" type="ORF">B0A48_04418</name>
</gene>
<dbReference type="EMBL" id="NAJO01000009">
    <property type="protein sequence ID" value="OQO10062.1"/>
    <property type="molecule type" value="Genomic_DNA"/>
</dbReference>
<name>A0A1V8TFR1_9PEZI</name>
<feature type="compositionally biased region" description="Polar residues" evidence="1">
    <location>
        <begin position="587"/>
        <end position="625"/>
    </location>
</feature>
<feature type="region of interest" description="Disordered" evidence="1">
    <location>
        <begin position="280"/>
        <end position="483"/>
    </location>
</feature>
<organism evidence="2 3">
    <name type="scientific">Cryoendolithus antarcticus</name>
    <dbReference type="NCBI Taxonomy" id="1507870"/>
    <lineage>
        <taxon>Eukaryota</taxon>
        <taxon>Fungi</taxon>
        <taxon>Dikarya</taxon>
        <taxon>Ascomycota</taxon>
        <taxon>Pezizomycotina</taxon>
        <taxon>Dothideomycetes</taxon>
        <taxon>Dothideomycetidae</taxon>
        <taxon>Cladosporiales</taxon>
        <taxon>Cladosporiaceae</taxon>
        <taxon>Cryoendolithus</taxon>
    </lineage>
</organism>
<feature type="compositionally biased region" description="Low complexity" evidence="1">
    <location>
        <begin position="1"/>
        <end position="18"/>
    </location>
</feature>
<dbReference type="AlphaFoldDB" id="A0A1V8TFR1"/>
<dbReference type="InParanoid" id="A0A1V8TFR1"/>
<sequence length="999" mass="109914">MTSSPDSPDPLTLPSSPLATRSYTHALRSPRRTSVSPSKTFHLDTTDLLPRQASPYRLRVTVEAEPHPDSPRRQQGGMQTRRVALRGGSSSSPAKSAPGEGKRKRKGTPIARRSKARLSSPIPELEEHEYEDGGAAVDPVAPSSELRRQRIPPLRNTKRFQRLSAARQELDLALQAAVGSSSPRVARLGKSSPHAGEMTVANEDFTMISGESLASIKETLGGVAGERSGISGVQWPSSPPALGTKGQVEWPDVEAEATEARNEGYDAMSWVPTGKAIDLTRHVEAEDQDVGVGAENPSDEYDEDEAAEEDFVEDESELEEDAEVEEVEDDIWAEEASRSIEDIAPPADKSGLPRNPEPLPSIPPIFSDQPEPPRRSKLPRTWRRVSGNDFTYSDSPAHDSAKVVPDTVEEEGRSDAGSRRSSGVLTPPSTDDERRQGGAHTGGEDDSAETSGLTEPEAADTVLEAQRSRRQPQEQAGSLFAERAIDRSVESSALTDSRDETGLYWRQSDLRMKGRPVPQARTTQRSWNRTQDHELSDIFAMNQTEVLQGTPAPATAAKQITPKNAAREARRAERKAKREAARREHMTSSQVVTETRIEQTTYTASLEESHTTDQSLASKASDQRQILTEMSRAATPAQPKRQALPQMATVDELLRSQQQRQQKLARGLAEFAPNAWSADASIAPAEVSQSYEEHLNLDSPQKIRVKFDDFTQQTSDLLAPRRAYSPLFDELANSQHQQTFRSPASVTTHQYPKLPSFASLLATLPSLSDLRSTAVSRISVVTTAMSNLRSTMWSSLPDPSLPLPAANTIMPTTPRMRPAKLPTPMTPFPQQTYLSRDRRTQLRKRYGVISSTHPFTLVHVRTLHRMLLSTMREPDTLITTRNLPLHLAELVNSVVLTPDEREFVFTKQCGGIVEAFMALLVDESVVEAMDRGEVGFLGDKEARRERGVMGGRQPDEVVWEDEVADGTAIEWAWVASALGGAVLIEEGKNEKATIAQERA</sequence>
<feature type="compositionally biased region" description="Basic and acidic residues" evidence="1">
    <location>
        <begin position="60"/>
        <end position="72"/>
    </location>
</feature>
<evidence type="ECO:0000256" key="1">
    <source>
        <dbReference type="SAM" id="MobiDB-lite"/>
    </source>
</evidence>
<accession>A0A1V8TFR1</accession>
<dbReference type="Proteomes" id="UP000192596">
    <property type="component" value="Unassembled WGS sequence"/>
</dbReference>
<keyword evidence="3" id="KW-1185">Reference proteome</keyword>
<dbReference type="STRING" id="1507870.A0A1V8TFR1"/>
<feature type="compositionally biased region" description="Basic residues" evidence="1">
    <location>
        <begin position="102"/>
        <end position="116"/>
    </location>
</feature>
<evidence type="ECO:0000313" key="3">
    <source>
        <dbReference type="Proteomes" id="UP000192596"/>
    </source>
</evidence>
<proteinExistence type="predicted"/>
<dbReference type="OrthoDB" id="3946221at2759"/>
<reference evidence="3" key="1">
    <citation type="submission" date="2017-03" db="EMBL/GenBank/DDBJ databases">
        <title>Genomes of endolithic fungi from Antarctica.</title>
        <authorList>
            <person name="Coleine C."/>
            <person name="Masonjones S."/>
            <person name="Stajich J.E."/>
        </authorList>
    </citation>
    <scope>NUCLEOTIDE SEQUENCE [LARGE SCALE GENOMIC DNA]</scope>
    <source>
        <strain evidence="3">CCFEE 5527</strain>
    </source>
</reference>
<feature type="region of interest" description="Disordered" evidence="1">
    <location>
        <begin position="1"/>
        <end position="153"/>
    </location>
</feature>
<feature type="compositionally biased region" description="Basic and acidic residues" evidence="1">
    <location>
        <begin position="565"/>
        <end position="586"/>
    </location>
</feature>